<feature type="domain" description="PIH1 N-terminal" evidence="2">
    <location>
        <begin position="44"/>
        <end position="204"/>
    </location>
</feature>
<reference evidence="4" key="1">
    <citation type="submission" date="2015-01" db="EMBL/GenBank/DDBJ databases">
        <title>Transcriptome Assembly of Fopius arisanus.</title>
        <authorList>
            <person name="Geib S."/>
        </authorList>
    </citation>
    <scope>NUCLEOTIDE SEQUENCE</scope>
</reference>
<evidence type="ECO:0000259" key="3">
    <source>
        <dbReference type="Pfam" id="PF18201"/>
    </source>
</evidence>
<dbReference type="PANTHER" id="PTHR22997">
    <property type="entry name" value="PIH1 DOMAIN-CONTAINING PROTEIN 1"/>
    <property type="match status" value="1"/>
</dbReference>
<comment type="similarity">
    <text evidence="1">Belongs to the PIH1 family.</text>
</comment>
<feature type="domain" description="PIH1D1/2/3 CS-like" evidence="3">
    <location>
        <begin position="268"/>
        <end position="326"/>
    </location>
</feature>
<dbReference type="EMBL" id="GBYB01008261">
    <property type="protein sequence ID" value="JAG78028.1"/>
    <property type="molecule type" value="Transcribed_RNA"/>
</dbReference>
<dbReference type="AlphaFoldDB" id="A0A0C9RMQ4"/>
<dbReference type="Pfam" id="PF08190">
    <property type="entry name" value="PIH1"/>
    <property type="match status" value="1"/>
</dbReference>
<accession>A0A0C9RMQ4</accession>
<evidence type="ECO:0000313" key="4">
    <source>
        <dbReference type="EMBL" id="JAG78028.1"/>
    </source>
</evidence>
<sequence>MDASDRLEIWEDLDVTREEIQNLTKCLKQDNFRKLLIEYAEEVTNPGNRKIYEKEIGELERERGIDIKFINPEPGYVIKTSVNGIKKCFINISKSDTVGKPNSQPSYEDGKRGLQWSIPFTLAPPRDDVDKKKSYCTVFDVVFHSDTLHLASKNSRFRDVVNDTAMDGIEKNFKVQLDRNNLKYPKMKFKGISQSTVIRKKLDNASSTAPEEISVDIEPEIYEKLMLSYDENRKKYHKKFEDKPSRPSPPSTYLNHIKTLDTSLFNSFTTPKFLIKHQTDLDIQDFQMSKNSKLNCTIPKNLIVIIDLPLLRFATDATLDVQECFFNTNQRETRKISFRTCLIISG</sequence>
<evidence type="ECO:0000256" key="1">
    <source>
        <dbReference type="ARBA" id="ARBA00008511"/>
    </source>
</evidence>
<organism evidence="4">
    <name type="scientific">Fopius arisanus</name>
    <dbReference type="NCBI Taxonomy" id="64838"/>
    <lineage>
        <taxon>Eukaryota</taxon>
        <taxon>Metazoa</taxon>
        <taxon>Ecdysozoa</taxon>
        <taxon>Arthropoda</taxon>
        <taxon>Hexapoda</taxon>
        <taxon>Insecta</taxon>
        <taxon>Pterygota</taxon>
        <taxon>Neoptera</taxon>
        <taxon>Endopterygota</taxon>
        <taxon>Hymenoptera</taxon>
        <taxon>Apocrita</taxon>
        <taxon>Ichneumonoidea</taxon>
        <taxon>Braconidae</taxon>
        <taxon>Opiinae</taxon>
        <taxon>Fopius</taxon>
    </lineage>
</organism>
<dbReference type="InterPro" id="IPR012981">
    <property type="entry name" value="PIH1_N"/>
</dbReference>
<evidence type="ECO:0000259" key="2">
    <source>
        <dbReference type="Pfam" id="PF08190"/>
    </source>
</evidence>
<proteinExistence type="inferred from homology"/>
<dbReference type="InterPro" id="IPR050734">
    <property type="entry name" value="PIH1/Kintoun_subfamily"/>
</dbReference>
<name>A0A0C9RMQ4_9HYME</name>
<dbReference type="InterPro" id="IPR041442">
    <property type="entry name" value="PIH1D1/2/3_CS-like"/>
</dbReference>
<protein>
    <submittedName>
        <fullName evidence="4">Ppi20_0 protein</fullName>
    </submittedName>
</protein>
<dbReference type="GO" id="GO:0005737">
    <property type="term" value="C:cytoplasm"/>
    <property type="evidence" value="ECO:0007669"/>
    <property type="project" value="TreeGrafter"/>
</dbReference>
<gene>
    <name evidence="4" type="primary">Ppi20_0</name>
    <name evidence="4" type="ORF">g.12495</name>
</gene>
<dbReference type="PANTHER" id="PTHR22997:SF3">
    <property type="entry name" value="PROTEIN KINTOUN"/>
    <property type="match status" value="1"/>
</dbReference>
<dbReference type="Pfam" id="PF18201">
    <property type="entry name" value="PIH1_CS"/>
    <property type="match status" value="1"/>
</dbReference>